<dbReference type="Pfam" id="PF00014">
    <property type="entry name" value="Kunitz_BPTI"/>
    <property type="match status" value="1"/>
</dbReference>
<keyword evidence="1" id="KW-0646">Protease inhibitor</keyword>
<evidence type="ECO:0000256" key="6">
    <source>
        <dbReference type="SAM" id="SignalP"/>
    </source>
</evidence>
<dbReference type="EMBL" id="GACK01004136">
    <property type="protein sequence ID" value="JAA60898.1"/>
    <property type="molecule type" value="mRNA"/>
</dbReference>
<name>L7MCE5_RHIPC</name>
<dbReference type="SMART" id="SM00131">
    <property type="entry name" value="KU"/>
    <property type="match status" value="1"/>
</dbReference>
<keyword evidence="6" id="KW-0732">Signal</keyword>
<evidence type="ECO:0000256" key="4">
    <source>
        <dbReference type="ARBA" id="ARBA00049646"/>
    </source>
</evidence>
<dbReference type="SUPFAM" id="SSF57362">
    <property type="entry name" value="BPTI-like"/>
    <property type="match status" value="1"/>
</dbReference>
<dbReference type="AlphaFoldDB" id="L7MCE5"/>
<keyword evidence="3" id="KW-1015">Disulfide bond</keyword>
<dbReference type="PANTHER" id="PTHR47247:SF1">
    <property type="entry name" value="KUNITZ-TYPE PROTEASE INHIBITOR 2"/>
    <property type="match status" value="1"/>
</dbReference>
<evidence type="ECO:0000256" key="3">
    <source>
        <dbReference type="ARBA" id="ARBA00023157"/>
    </source>
</evidence>
<evidence type="ECO:0000313" key="8">
    <source>
        <dbReference type="EMBL" id="JAA60898.1"/>
    </source>
</evidence>
<dbReference type="PANTHER" id="PTHR47247">
    <property type="entry name" value="KUNITZ-TYPE PROTEASE INHIBITOR 2"/>
    <property type="match status" value="1"/>
</dbReference>
<feature type="signal peptide" evidence="6">
    <location>
        <begin position="1"/>
        <end position="24"/>
    </location>
</feature>
<feature type="chain" id="PRO_5003981254" evidence="6">
    <location>
        <begin position="25"/>
        <end position="87"/>
    </location>
</feature>
<feature type="domain" description="BPTI/Kunitz inhibitor" evidence="7">
    <location>
        <begin position="34"/>
        <end position="84"/>
    </location>
</feature>
<evidence type="ECO:0000259" key="7">
    <source>
        <dbReference type="PROSITE" id="PS50279"/>
    </source>
</evidence>
<dbReference type="CDD" id="cd00109">
    <property type="entry name" value="Kunitz-type"/>
    <property type="match status" value="1"/>
</dbReference>
<dbReference type="InterPro" id="IPR036880">
    <property type="entry name" value="Kunitz_BPTI_sf"/>
</dbReference>
<reference evidence="8" key="2">
    <citation type="journal article" date="2015" name="J. Proteomics">
        <title>Sexual differences in the sialomes of the zebra tick, Rhipicephalus pulchellus.</title>
        <authorList>
            <person name="Tan A.W."/>
            <person name="Francischetti I.M."/>
            <person name="Slovak M."/>
            <person name="Kini R.M."/>
            <person name="Ribeiro J.M."/>
        </authorList>
    </citation>
    <scope>NUCLEOTIDE SEQUENCE</scope>
    <source>
        <tissue evidence="8">Salivary gland</tissue>
    </source>
</reference>
<keyword evidence="2" id="KW-0722">Serine protease inhibitor</keyword>
<sequence>MYILIVFVALAAFLSVSLFPSDAALDDDDTDDPCGGSKQRGFCTEFYRRWWFNKSSNTCEPFTWTGCGGTRNTHFNESICLAECLPK</sequence>
<dbReference type="GO" id="GO:0004867">
    <property type="term" value="F:serine-type endopeptidase inhibitor activity"/>
    <property type="evidence" value="ECO:0007669"/>
    <property type="project" value="UniProtKB-KW"/>
</dbReference>
<reference evidence="8" key="1">
    <citation type="submission" date="2012-11" db="EMBL/GenBank/DDBJ databases">
        <authorList>
            <person name="Lucero-Rivera Y.E."/>
            <person name="Tovar-Ramirez D."/>
        </authorList>
    </citation>
    <scope>NUCLEOTIDE SEQUENCE</scope>
    <source>
        <tissue evidence="8">Salivary gland</tissue>
    </source>
</reference>
<protein>
    <submittedName>
        <fullName evidence="8">Putative monolaris</fullName>
    </submittedName>
</protein>
<proteinExistence type="evidence at transcript level"/>
<dbReference type="PROSITE" id="PS50279">
    <property type="entry name" value="BPTI_KUNITZ_2"/>
    <property type="match status" value="1"/>
</dbReference>
<evidence type="ECO:0000256" key="5">
    <source>
        <dbReference type="ARBA" id="ARBA00093388"/>
    </source>
</evidence>
<dbReference type="InterPro" id="IPR002223">
    <property type="entry name" value="Kunitz_BPTI"/>
</dbReference>
<comment type="function">
    <text evidence="5">Serine protease inhibitor that inhibits trypsin at a molar ratio of 1:1.</text>
</comment>
<accession>L7MCE5</accession>
<organism evidence="8">
    <name type="scientific">Rhipicephalus pulchellus</name>
    <name type="common">Yellow backed tick</name>
    <name type="synonym">Dermacentor pulchellus</name>
    <dbReference type="NCBI Taxonomy" id="72859"/>
    <lineage>
        <taxon>Eukaryota</taxon>
        <taxon>Metazoa</taxon>
        <taxon>Ecdysozoa</taxon>
        <taxon>Arthropoda</taxon>
        <taxon>Chelicerata</taxon>
        <taxon>Arachnida</taxon>
        <taxon>Acari</taxon>
        <taxon>Parasitiformes</taxon>
        <taxon>Ixodida</taxon>
        <taxon>Ixodoidea</taxon>
        <taxon>Ixodidae</taxon>
        <taxon>Rhipicephalinae</taxon>
        <taxon>Rhipicephalus</taxon>
        <taxon>Rhipicephalus</taxon>
    </lineage>
</organism>
<comment type="similarity">
    <text evidence="4">Belongs to the venom Kunitz-type family. 01 (intermediate) subfamily.</text>
</comment>
<dbReference type="Gene3D" id="4.10.410.10">
    <property type="entry name" value="Pancreatic trypsin inhibitor Kunitz domain"/>
    <property type="match status" value="1"/>
</dbReference>
<evidence type="ECO:0000256" key="1">
    <source>
        <dbReference type="ARBA" id="ARBA00022690"/>
    </source>
</evidence>
<evidence type="ECO:0000256" key="2">
    <source>
        <dbReference type="ARBA" id="ARBA00022900"/>
    </source>
</evidence>